<evidence type="ECO:0000313" key="3">
    <source>
        <dbReference type="Proteomes" id="UP001054945"/>
    </source>
</evidence>
<dbReference type="AlphaFoldDB" id="A0AAV4TIK4"/>
<accession>A0AAV4TIK4</accession>
<reference evidence="2 3" key="1">
    <citation type="submission" date="2021-06" db="EMBL/GenBank/DDBJ databases">
        <title>Caerostris extrusa draft genome.</title>
        <authorList>
            <person name="Kono N."/>
            <person name="Arakawa K."/>
        </authorList>
    </citation>
    <scope>NUCLEOTIDE SEQUENCE [LARGE SCALE GENOMIC DNA]</scope>
</reference>
<comment type="caution">
    <text evidence="2">The sequence shown here is derived from an EMBL/GenBank/DDBJ whole genome shotgun (WGS) entry which is preliminary data.</text>
</comment>
<dbReference type="Proteomes" id="UP001054945">
    <property type="component" value="Unassembled WGS sequence"/>
</dbReference>
<gene>
    <name evidence="2" type="ORF">CEXT_796331</name>
</gene>
<evidence type="ECO:0000313" key="2">
    <source>
        <dbReference type="EMBL" id="GIY45949.1"/>
    </source>
</evidence>
<organism evidence="2 3">
    <name type="scientific">Caerostris extrusa</name>
    <name type="common">Bark spider</name>
    <name type="synonym">Caerostris bankana</name>
    <dbReference type="NCBI Taxonomy" id="172846"/>
    <lineage>
        <taxon>Eukaryota</taxon>
        <taxon>Metazoa</taxon>
        <taxon>Ecdysozoa</taxon>
        <taxon>Arthropoda</taxon>
        <taxon>Chelicerata</taxon>
        <taxon>Arachnida</taxon>
        <taxon>Araneae</taxon>
        <taxon>Araneomorphae</taxon>
        <taxon>Entelegynae</taxon>
        <taxon>Araneoidea</taxon>
        <taxon>Araneidae</taxon>
        <taxon>Caerostris</taxon>
    </lineage>
</organism>
<protein>
    <submittedName>
        <fullName evidence="2">Uncharacterized protein</fullName>
    </submittedName>
</protein>
<proteinExistence type="predicted"/>
<evidence type="ECO:0000256" key="1">
    <source>
        <dbReference type="SAM" id="MobiDB-lite"/>
    </source>
</evidence>
<keyword evidence="3" id="KW-1185">Reference proteome</keyword>
<dbReference type="EMBL" id="BPLR01011347">
    <property type="protein sequence ID" value="GIY45949.1"/>
    <property type="molecule type" value="Genomic_DNA"/>
</dbReference>
<feature type="region of interest" description="Disordered" evidence="1">
    <location>
        <begin position="71"/>
        <end position="101"/>
    </location>
</feature>
<sequence>MDTKTRSKKREGKFCWEKLKDIESGTTVLANRFHLGCGVVEIEREMKVTISRLEREECLFTAKTGPIQEVHRRVKADSSPPSKCNSAKAGRRRRQRGLLARMSIKQLTARAELVSRTIDALVPQRALRPPHPAD</sequence>
<name>A0AAV4TIK4_CAEEX</name>